<reference evidence="3 4" key="2">
    <citation type="submission" date="2019-01" db="EMBL/GenBank/DDBJ databases">
        <title>Tautonia sociabilis, a novel thermotolerant planctomycete of Isosphaeraceae family, isolated from a 4000 m deep subterranean habitat.</title>
        <authorList>
            <person name="Kovaleva O.L."/>
            <person name="Elcheninov A.G."/>
            <person name="Van Heerden E."/>
            <person name="Toshchakov S.V."/>
            <person name="Novikov A."/>
            <person name="Bonch-Osmolovskaya E.A."/>
            <person name="Kublanov I.V."/>
        </authorList>
    </citation>
    <scope>NUCLEOTIDE SEQUENCE [LARGE SCALE GENOMIC DNA]</scope>
    <source>
        <strain evidence="3 4">GM2012</strain>
    </source>
</reference>
<dbReference type="OrthoDB" id="5297205at2"/>
<feature type="compositionally biased region" description="Basic and acidic residues" evidence="1">
    <location>
        <begin position="336"/>
        <end position="349"/>
    </location>
</feature>
<organism evidence="3 4">
    <name type="scientific">Tautonia sociabilis</name>
    <dbReference type="NCBI Taxonomy" id="2080755"/>
    <lineage>
        <taxon>Bacteria</taxon>
        <taxon>Pseudomonadati</taxon>
        <taxon>Planctomycetota</taxon>
        <taxon>Planctomycetia</taxon>
        <taxon>Isosphaerales</taxon>
        <taxon>Isosphaeraceae</taxon>
        <taxon>Tautonia</taxon>
    </lineage>
</organism>
<dbReference type="RefSeq" id="WP_126727374.1">
    <property type="nucleotide sequence ID" value="NZ_RYZH01000051.1"/>
</dbReference>
<dbReference type="InterPro" id="IPR043137">
    <property type="entry name" value="GGT_ssub_C"/>
</dbReference>
<keyword evidence="2" id="KW-0732">Signal</keyword>
<dbReference type="InterPro" id="IPR043138">
    <property type="entry name" value="GGT_lsub"/>
</dbReference>
<accession>A0A432MEW1</accession>
<dbReference type="PRINTS" id="PR01210">
    <property type="entry name" value="GGTRANSPTASE"/>
</dbReference>
<dbReference type="Proteomes" id="UP000280296">
    <property type="component" value="Unassembled WGS sequence"/>
</dbReference>
<dbReference type="Gene3D" id="3.60.20.40">
    <property type="match status" value="1"/>
</dbReference>
<evidence type="ECO:0000313" key="3">
    <source>
        <dbReference type="EMBL" id="RUL84218.1"/>
    </source>
</evidence>
<proteinExistence type="predicted"/>
<comment type="caution">
    <text evidence="3">The sequence shown here is derived from an EMBL/GenBank/DDBJ whole genome shotgun (WGS) entry which is preliminary data.</text>
</comment>
<name>A0A432MEW1_9BACT</name>
<dbReference type="Pfam" id="PF01019">
    <property type="entry name" value="G_glu_transpept"/>
    <property type="match status" value="2"/>
</dbReference>
<dbReference type="PANTHER" id="PTHR43881">
    <property type="entry name" value="GAMMA-GLUTAMYLTRANSPEPTIDASE (AFU_ORTHOLOGUE AFUA_4G13580)"/>
    <property type="match status" value="1"/>
</dbReference>
<evidence type="ECO:0008006" key="5">
    <source>
        <dbReference type="Google" id="ProtNLM"/>
    </source>
</evidence>
<dbReference type="InterPro" id="IPR029055">
    <property type="entry name" value="Ntn_hydrolases_N"/>
</dbReference>
<evidence type="ECO:0000313" key="4">
    <source>
        <dbReference type="Proteomes" id="UP000280296"/>
    </source>
</evidence>
<dbReference type="PANTHER" id="PTHR43881:SF1">
    <property type="entry name" value="GAMMA-GLUTAMYLTRANSPEPTIDASE (AFU_ORTHOLOGUE AFUA_4G13580)"/>
    <property type="match status" value="1"/>
</dbReference>
<dbReference type="Gene3D" id="1.10.246.130">
    <property type="match status" value="1"/>
</dbReference>
<feature type="region of interest" description="Disordered" evidence="1">
    <location>
        <begin position="336"/>
        <end position="362"/>
    </location>
</feature>
<sequence>MTRLALLAAVLSIATPPSLAVAQEERPERARPSTTPEGIETGWHGEGTRGAVVAGGGEAVEAGMEILQAGGNAIDAAVAVLLALGVTDAPSYCLGGEVPILVYDADRKVVEAIVGQGAAPRLATREYFEEKGGIPREGIEAAAVPAAIDACLTALGRSGTMRFAEVVAPTLRILDRGQYPWHTDLARTLRRLAEAEASANDRLRGLRLAADYFYRGPIAHRIDSWSRANGGLLRAVDLATHVTRVEEPVSADYRGYRVLKPGPVTQGPALLQALRLLDGYDLAPLGPEDPKAIHVQVEALKLALADRDEYYADPLFEQVPLETLLSESYTDARRTLIDPERASIERRPGDPSSGSALLDPDRSAVRVAEGGPSIDTTTCLVADAEGNVVAATPSGWSGVLAGDTGIWLGSRLQSFNTWEGHPNAIEPGKRPRITLTPTIVMKDERPVIAVSVAGGDAQDQSTLQMLTSLIDFGRSPAEAVTAPRFNSEHYVGSFGQRPPQLGELRLSTEYPDEVASALETLGHSVVRVRQPVSSNPTVLRIDPASGRIEAAGDPVSRRHAAAY</sequence>
<reference evidence="3 4" key="1">
    <citation type="submission" date="2018-12" db="EMBL/GenBank/DDBJ databases">
        <authorList>
            <person name="Toschakov S.V."/>
        </authorList>
    </citation>
    <scope>NUCLEOTIDE SEQUENCE [LARGE SCALE GENOMIC DNA]</scope>
    <source>
        <strain evidence="3 4">GM2012</strain>
    </source>
</reference>
<dbReference type="InterPro" id="IPR052896">
    <property type="entry name" value="GGT-like_enzyme"/>
</dbReference>
<dbReference type="SUPFAM" id="SSF56235">
    <property type="entry name" value="N-terminal nucleophile aminohydrolases (Ntn hydrolases)"/>
    <property type="match status" value="1"/>
</dbReference>
<protein>
    <recommendedName>
        <fullName evidence="5">Gamma-glutamyltransferase family protein</fullName>
    </recommendedName>
</protein>
<dbReference type="AlphaFoldDB" id="A0A432MEW1"/>
<evidence type="ECO:0000256" key="1">
    <source>
        <dbReference type="SAM" id="MobiDB-lite"/>
    </source>
</evidence>
<evidence type="ECO:0000256" key="2">
    <source>
        <dbReference type="SAM" id="SignalP"/>
    </source>
</evidence>
<feature type="signal peptide" evidence="2">
    <location>
        <begin position="1"/>
        <end position="22"/>
    </location>
</feature>
<gene>
    <name evidence="3" type="ORF">TsocGM_20730</name>
</gene>
<feature type="chain" id="PRO_5019490101" description="Gamma-glutamyltransferase family protein" evidence="2">
    <location>
        <begin position="23"/>
        <end position="563"/>
    </location>
</feature>
<dbReference type="EMBL" id="RYZH01000051">
    <property type="protein sequence ID" value="RUL84218.1"/>
    <property type="molecule type" value="Genomic_DNA"/>
</dbReference>
<keyword evidence="4" id="KW-1185">Reference proteome</keyword>
<feature type="region of interest" description="Disordered" evidence="1">
    <location>
        <begin position="21"/>
        <end position="48"/>
    </location>
</feature>